<name>A0ACC1RL90_9HYPO</name>
<dbReference type="Proteomes" id="UP001148629">
    <property type="component" value="Unassembled WGS sequence"/>
</dbReference>
<keyword evidence="2" id="KW-1185">Reference proteome</keyword>
<reference evidence="1" key="1">
    <citation type="submission" date="2022-08" db="EMBL/GenBank/DDBJ databases">
        <title>Genome Sequence of Fusarium decemcellulare.</title>
        <authorList>
            <person name="Buettner E."/>
        </authorList>
    </citation>
    <scope>NUCLEOTIDE SEQUENCE</scope>
    <source>
        <strain evidence="1">Babe19</strain>
    </source>
</reference>
<dbReference type="EMBL" id="JANRMS010003060">
    <property type="protein sequence ID" value="KAJ3519790.1"/>
    <property type="molecule type" value="Genomic_DNA"/>
</dbReference>
<evidence type="ECO:0000313" key="1">
    <source>
        <dbReference type="EMBL" id="KAJ3519790.1"/>
    </source>
</evidence>
<gene>
    <name evidence="1" type="ORF">NM208_g13984</name>
</gene>
<comment type="caution">
    <text evidence="1">The sequence shown here is derived from an EMBL/GenBank/DDBJ whole genome shotgun (WGS) entry which is preliminary data.</text>
</comment>
<sequence>MNSPNPAAMDSPGPPSYSEATMSALTTDGFSSVVSPLTAPSSPVARISVSPLAGTPITSRSTETLELSSVQTSRQQVPPVNYECYPEVVDPDAPAAPATGLEVVHLPPQAVARREDEYTSSLEVMAVTQTPQKVTPLHLLGDQPDSIDCPFCHRRTETRVKKKPSNATQ</sequence>
<proteinExistence type="predicted"/>
<organism evidence="1 2">
    <name type="scientific">Fusarium decemcellulare</name>
    <dbReference type="NCBI Taxonomy" id="57161"/>
    <lineage>
        <taxon>Eukaryota</taxon>
        <taxon>Fungi</taxon>
        <taxon>Dikarya</taxon>
        <taxon>Ascomycota</taxon>
        <taxon>Pezizomycotina</taxon>
        <taxon>Sordariomycetes</taxon>
        <taxon>Hypocreomycetidae</taxon>
        <taxon>Hypocreales</taxon>
        <taxon>Nectriaceae</taxon>
        <taxon>Fusarium</taxon>
        <taxon>Fusarium decemcellulare species complex</taxon>
    </lineage>
</organism>
<evidence type="ECO:0000313" key="2">
    <source>
        <dbReference type="Proteomes" id="UP001148629"/>
    </source>
</evidence>
<protein>
    <submittedName>
        <fullName evidence="1">Uncharacterized protein</fullName>
    </submittedName>
</protein>
<accession>A0ACC1RL90</accession>